<feature type="compositionally biased region" description="Basic residues" evidence="1">
    <location>
        <begin position="38"/>
        <end position="47"/>
    </location>
</feature>
<proteinExistence type="predicted"/>
<protein>
    <submittedName>
        <fullName evidence="2">Uncharacterized protein</fullName>
    </submittedName>
</protein>
<feature type="region of interest" description="Disordered" evidence="1">
    <location>
        <begin position="1"/>
        <end position="86"/>
    </location>
</feature>
<feature type="compositionally biased region" description="Basic residues" evidence="1">
    <location>
        <begin position="72"/>
        <end position="85"/>
    </location>
</feature>
<dbReference type="Proteomes" id="UP000434957">
    <property type="component" value="Unassembled WGS sequence"/>
</dbReference>
<reference evidence="2 3" key="1">
    <citation type="submission" date="2018-08" db="EMBL/GenBank/DDBJ databases">
        <title>Genomic investigation of the strawberry pathogen Phytophthora fragariae indicates pathogenicity is determined by transcriptional variation in three key races.</title>
        <authorList>
            <person name="Adams T.M."/>
            <person name="Armitage A.D."/>
            <person name="Sobczyk M.K."/>
            <person name="Bates H.J."/>
            <person name="Dunwell J.M."/>
            <person name="Nellist C.F."/>
            <person name="Harrison R.J."/>
        </authorList>
    </citation>
    <scope>NUCLEOTIDE SEQUENCE [LARGE SCALE GENOMIC DNA]</scope>
    <source>
        <strain evidence="2 3">SCRP333</strain>
    </source>
</reference>
<evidence type="ECO:0000313" key="3">
    <source>
        <dbReference type="Proteomes" id="UP000434957"/>
    </source>
</evidence>
<dbReference type="AlphaFoldDB" id="A0A6A4EX04"/>
<comment type="caution">
    <text evidence="2">The sequence shown here is derived from an EMBL/GenBank/DDBJ whole genome shotgun (WGS) entry which is preliminary data.</text>
</comment>
<organism evidence="2 3">
    <name type="scientific">Phytophthora rubi</name>
    <dbReference type="NCBI Taxonomy" id="129364"/>
    <lineage>
        <taxon>Eukaryota</taxon>
        <taxon>Sar</taxon>
        <taxon>Stramenopiles</taxon>
        <taxon>Oomycota</taxon>
        <taxon>Peronosporomycetes</taxon>
        <taxon>Peronosporales</taxon>
        <taxon>Peronosporaceae</taxon>
        <taxon>Phytophthora</taxon>
    </lineage>
</organism>
<evidence type="ECO:0000313" key="2">
    <source>
        <dbReference type="EMBL" id="KAE9334301.1"/>
    </source>
</evidence>
<sequence length="139" mass="15092">MVNTSRRQGLAPPATNSAPLTSVYSGAITRSPFSSHARASHPRRRHASPIQNSEEEPAPTSEADPVRTERGRRARRSLSGRKRKSPFAWTANGAEAMLRLRYGASEVGGGVVSMEEGALASSKKHGVFLLRRRPGSWDT</sequence>
<dbReference type="EMBL" id="QXFT01000862">
    <property type="protein sequence ID" value="KAE9334301.1"/>
    <property type="molecule type" value="Genomic_DNA"/>
</dbReference>
<keyword evidence="3" id="KW-1185">Reference proteome</keyword>
<name>A0A6A4EX04_9STRA</name>
<accession>A0A6A4EX04</accession>
<gene>
    <name evidence="2" type="ORF">PR003_g13582</name>
</gene>
<feature type="compositionally biased region" description="Polar residues" evidence="1">
    <location>
        <begin position="14"/>
        <end position="24"/>
    </location>
</feature>
<evidence type="ECO:0000256" key="1">
    <source>
        <dbReference type="SAM" id="MobiDB-lite"/>
    </source>
</evidence>